<protein>
    <recommendedName>
        <fullName evidence="1">Mitochondrial import inner membrane translocase subunit TIM50</fullName>
    </recommendedName>
</protein>
<dbReference type="SMART" id="SM00577">
    <property type="entry name" value="CPDc"/>
    <property type="match status" value="1"/>
</dbReference>
<organism evidence="4 5">
    <name type="scientific">Cuscuta epithymum</name>
    <dbReference type="NCBI Taxonomy" id="186058"/>
    <lineage>
        <taxon>Eukaryota</taxon>
        <taxon>Viridiplantae</taxon>
        <taxon>Streptophyta</taxon>
        <taxon>Embryophyta</taxon>
        <taxon>Tracheophyta</taxon>
        <taxon>Spermatophyta</taxon>
        <taxon>Magnoliopsida</taxon>
        <taxon>eudicotyledons</taxon>
        <taxon>Gunneridae</taxon>
        <taxon>Pentapetalae</taxon>
        <taxon>asterids</taxon>
        <taxon>lamiids</taxon>
        <taxon>Solanales</taxon>
        <taxon>Convolvulaceae</taxon>
        <taxon>Cuscuteae</taxon>
        <taxon>Cuscuta</taxon>
        <taxon>Cuscuta subgen. Cuscuta</taxon>
    </lineage>
</organism>
<comment type="function">
    <text evidence="1">Essential component of the TIM23 complex, a complex that mediates the translocation of transit peptide-containing proteins across the mitochondrial inner membrane.</text>
</comment>
<comment type="subunit">
    <text evidence="1">Component of the TIM23 complex.</text>
</comment>
<gene>
    <name evidence="4" type="ORF">CEPIT_LOCUS17616</name>
</gene>
<comment type="caution">
    <text evidence="4">The sequence shown here is derived from an EMBL/GenBank/DDBJ whole genome shotgun (WGS) entry which is preliminary data.</text>
</comment>
<dbReference type="Proteomes" id="UP001152523">
    <property type="component" value="Unassembled WGS sequence"/>
</dbReference>
<name>A0AAV0DPB1_9ASTE</name>
<accession>A0AAV0DPB1</accession>
<dbReference type="Pfam" id="PF03031">
    <property type="entry name" value="NIF"/>
    <property type="match status" value="1"/>
</dbReference>
<comment type="similarity">
    <text evidence="1">Belongs to the TIM50 family.</text>
</comment>
<evidence type="ECO:0000313" key="5">
    <source>
        <dbReference type="Proteomes" id="UP001152523"/>
    </source>
</evidence>
<dbReference type="SUPFAM" id="SSF56784">
    <property type="entry name" value="HAD-like"/>
    <property type="match status" value="1"/>
</dbReference>
<keyword evidence="1" id="KW-0809">Transit peptide</keyword>
<feature type="domain" description="FCP1 homology" evidence="3">
    <location>
        <begin position="36"/>
        <end position="225"/>
    </location>
</feature>
<evidence type="ECO:0000256" key="2">
    <source>
        <dbReference type="SAM" id="MobiDB-lite"/>
    </source>
</evidence>
<comment type="subcellular location">
    <subcellularLocation>
        <location evidence="1">Mitochondrion inner membrane</location>
        <topology evidence="1">Single-pass membrane protein</topology>
    </subcellularLocation>
</comment>
<keyword evidence="1" id="KW-0813">Transport</keyword>
<dbReference type="GO" id="GO:0015031">
    <property type="term" value="P:protein transport"/>
    <property type="evidence" value="ECO:0007669"/>
    <property type="project" value="UniProtKB-KW"/>
</dbReference>
<sequence length="265" mass="30857">MGDKLKLKAVVSDESSDEEAKEDENELDLPLDKLNLGPRKKLLVLCLGDLLVRRVHLRDKHTVRGFKPDVIHGKFLVFKRPFCTDFMKFCFDRFVVGLWSAAREHNIDAVLRCITGYENRNNLAFVWSQEECRESGYYCLEKKEKPLFLKNLADLWEKKYGYHFDLPWKKGEYSASNTLLIDTEPHVSLLNPNNTAIFPKPFKTPDPEDTFLGSNGELRKFLEGVTDAEDVPTYVKKHRIGQPPITPSHPDWSFYQKIVHRFRKK</sequence>
<dbReference type="PANTHER" id="PTHR12210">
    <property type="entry name" value="DULLARD PROTEIN PHOSPHATASE"/>
    <property type="match status" value="1"/>
</dbReference>
<dbReference type="InterPro" id="IPR036412">
    <property type="entry name" value="HAD-like_sf"/>
</dbReference>
<evidence type="ECO:0000256" key="1">
    <source>
        <dbReference type="RuleBase" id="RU365079"/>
    </source>
</evidence>
<dbReference type="InterPro" id="IPR004274">
    <property type="entry name" value="FCP1_dom"/>
</dbReference>
<evidence type="ECO:0000259" key="3">
    <source>
        <dbReference type="PROSITE" id="PS50969"/>
    </source>
</evidence>
<dbReference type="AlphaFoldDB" id="A0AAV0DPB1"/>
<dbReference type="Gene3D" id="3.40.50.1000">
    <property type="entry name" value="HAD superfamily/HAD-like"/>
    <property type="match status" value="1"/>
</dbReference>
<reference evidence="4" key="1">
    <citation type="submission" date="2022-07" db="EMBL/GenBank/DDBJ databases">
        <authorList>
            <person name="Macas J."/>
            <person name="Novak P."/>
            <person name="Neumann P."/>
        </authorList>
    </citation>
    <scope>NUCLEOTIDE SEQUENCE</scope>
</reference>
<dbReference type="EMBL" id="CAMAPF010000137">
    <property type="protein sequence ID" value="CAH9106443.1"/>
    <property type="molecule type" value="Genomic_DNA"/>
</dbReference>
<keyword evidence="5" id="KW-1185">Reference proteome</keyword>
<keyword evidence="1" id="KW-0496">Mitochondrion</keyword>
<proteinExistence type="inferred from homology"/>
<feature type="region of interest" description="Disordered" evidence="2">
    <location>
        <begin position="1"/>
        <end position="24"/>
    </location>
</feature>
<keyword evidence="1" id="KW-0653">Protein transport</keyword>
<dbReference type="GO" id="GO:0005744">
    <property type="term" value="C:TIM23 mitochondrial import inner membrane translocase complex"/>
    <property type="evidence" value="ECO:0007669"/>
    <property type="project" value="UniProtKB-UniRule"/>
</dbReference>
<evidence type="ECO:0000313" key="4">
    <source>
        <dbReference type="EMBL" id="CAH9106443.1"/>
    </source>
</evidence>
<keyword evidence="1" id="KW-0811">Translocation</keyword>
<dbReference type="InterPro" id="IPR023214">
    <property type="entry name" value="HAD_sf"/>
</dbReference>
<dbReference type="PROSITE" id="PS50969">
    <property type="entry name" value="FCP1"/>
    <property type="match status" value="1"/>
</dbReference>
<feature type="compositionally biased region" description="Acidic residues" evidence="2">
    <location>
        <begin position="14"/>
        <end position="24"/>
    </location>
</feature>
<dbReference type="InterPro" id="IPR050365">
    <property type="entry name" value="TIM50"/>
</dbReference>